<dbReference type="Proteomes" id="UP000565441">
    <property type="component" value="Unassembled WGS sequence"/>
</dbReference>
<evidence type="ECO:0000313" key="3">
    <source>
        <dbReference type="EMBL" id="KAF5382134.1"/>
    </source>
</evidence>
<comment type="caution">
    <text evidence="3">The sequence shown here is derived from an EMBL/GenBank/DDBJ whole genome shotgun (WGS) entry which is preliminary data.</text>
</comment>
<feature type="transmembrane region" description="Helical" evidence="2">
    <location>
        <begin position="184"/>
        <end position="206"/>
    </location>
</feature>
<keyword evidence="2" id="KW-0472">Membrane</keyword>
<evidence type="ECO:0000313" key="4">
    <source>
        <dbReference type="Proteomes" id="UP000565441"/>
    </source>
</evidence>
<sequence length="387" mass="42048">MTPEEAALLQRIGTVLLLDLATVTTVSLFYGMLILLFSTAISTMTRRGLKSRATLAMFSVTLVSFLLGTLYWISSVAVFVIQIREPLVHILDAPLDRARLTAINKMIFPYARLASWTNQLLPIVSDAVVIWRAWVLFAEQRWVMIGPLTLLLATTGATLAYLGLTSSFAVSVTDNKGGISVTANLVTASIALSLVTNAVSTLLILYKLWTHRAFIKNLGQEKIGRNSRVQNVMLLLIESGAMYCIIQLLSLILESRPIAKKSVLSVHYAGSIIIVGYALLSAMYPAVVVVLVDRQRSFVETFGFSTAMRSNGAYTRDPGQRPATVGHLSFAPPPTLGTSAEKSSPGHLSSLSSSVEVDQEVGTPETAAIMETKNKNVDDQQVRTAPF</sequence>
<feature type="region of interest" description="Disordered" evidence="1">
    <location>
        <begin position="313"/>
        <end position="387"/>
    </location>
</feature>
<feature type="compositionally biased region" description="Low complexity" evidence="1">
    <location>
        <begin position="343"/>
        <end position="354"/>
    </location>
</feature>
<feature type="transmembrane region" description="Helical" evidence="2">
    <location>
        <begin position="232"/>
        <end position="253"/>
    </location>
</feature>
<evidence type="ECO:0000256" key="1">
    <source>
        <dbReference type="SAM" id="MobiDB-lite"/>
    </source>
</evidence>
<feature type="transmembrane region" description="Helical" evidence="2">
    <location>
        <begin position="116"/>
        <end position="135"/>
    </location>
</feature>
<accession>A0A8H5M660</accession>
<feature type="transmembrane region" description="Helical" evidence="2">
    <location>
        <begin position="53"/>
        <end position="73"/>
    </location>
</feature>
<keyword evidence="2" id="KW-1133">Transmembrane helix</keyword>
<proteinExistence type="predicted"/>
<feature type="transmembrane region" description="Helical" evidence="2">
    <location>
        <begin position="265"/>
        <end position="292"/>
    </location>
</feature>
<feature type="compositionally biased region" description="Basic and acidic residues" evidence="1">
    <location>
        <begin position="372"/>
        <end position="381"/>
    </location>
</feature>
<organism evidence="3 4">
    <name type="scientific">Tricholomella constricta</name>
    <dbReference type="NCBI Taxonomy" id="117010"/>
    <lineage>
        <taxon>Eukaryota</taxon>
        <taxon>Fungi</taxon>
        <taxon>Dikarya</taxon>
        <taxon>Basidiomycota</taxon>
        <taxon>Agaricomycotina</taxon>
        <taxon>Agaricomycetes</taxon>
        <taxon>Agaricomycetidae</taxon>
        <taxon>Agaricales</taxon>
        <taxon>Tricholomatineae</taxon>
        <taxon>Lyophyllaceae</taxon>
        <taxon>Tricholomella</taxon>
    </lineage>
</organism>
<name>A0A8H5M660_9AGAR</name>
<protein>
    <submittedName>
        <fullName evidence="3">Uncharacterized protein</fullName>
    </submittedName>
</protein>
<dbReference type="OrthoDB" id="2744793at2759"/>
<dbReference type="AlphaFoldDB" id="A0A8H5M660"/>
<gene>
    <name evidence="3" type="ORF">D9615_004307</name>
</gene>
<feature type="transmembrane region" description="Helical" evidence="2">
    <location>
        <begin position="142"/>
        <end position="164"/>
    </location>
</feature>
<keyword evidence="2" id="KW-0812">Transmembrane</keyword>
<reference evidence="3 4" key="1">
    <citation type="journal article" date="2020" name="ISME J.">
        <title>Uncovering the hidden diversity of litter-decomposition mechanisms in mushroom-forming fungi.</title>
        <authorList>
            <person name="Floudas D."/>
            <person name="Bentzer J."/>
            <person name="Ahren D."/>
            <person name="Johansson T."/>
            <person name="Persson P."/>
            <person name="Tunlid A."/>
        </authorList>
    </citation>
    <scope>NUCLEOTIDE SEQUENCE [LARGE SCALE GENOMIC DNA]</scope>
    <source>
        <strain evidence="3 4">CBS 661.87</strain>
    </source>
</reference>
<feature type="transmembrane region" description="Helical" evidence="2">
    <location>
        <begin position="20"/>
        <end position="41"/>
    </location>
</feature>
<dbReference type="EMBL" id="JAACJP010000009">
    <property type="protein sequence ID" value="KAF5382134.1"/>
    <property type="molecule type" value="Genomic_DNA"/>
</dbReference>
<evidence type="ECO:0000256" key="2">
    <source>
        <dbReference type="SAM" id="Phobius"/>
    </source>
</evidence>
<keyword evidence="4" id="KW-1185">Reference proteome</keyword>